<dbReference type="InterPro" id="IPR016143">
    <property type="entry name" value="Citrate_synth-like_sm_a-sub"/>
</dbReference>
<dbReference type="CDD" id="cd06100">
    <property type="entry name" value="CCL_ACL-C"/>
    <property type="match status" value="1"/>
</dbReference>
<dbReference type="UniPathway" id="UPA00223">
    <property type="reaction ID" value="UER00717"/>
</dbReference>
<dbReference type="GO" id="GO:0036440">
    <property type="term" value="F:citrate synthase activity"/>
    <property type="evidence" value="ECO:0007669"/>
    <property type="project" value="UniProtKB-EC"/>
</dbReference>
<dbReference type="Pfam" id="PF00285">
    <property type="entry name" value="Citrate_synt"/>
    <property type="match status" value="1"/>
</dbReference>
<dbReference type="RefSeq" id="WP_179588088.1">
    <property type="nucleotide sequence ID" value="NZ_JACBYR010000001.1"/>
</dbReference>
<dbReference type="GO" id="GO:0006099">
    <property type="term" value="P:tricarboxylic acid cycle"/>
    <property type="evidence" value="ECO:0007669"/>
    <property type="project" value="UniProtKB-UniPathway"/>
</dbReference>
<dbReference type="SUPFAM" id="SSF48256">
    <property type="entry name" value="Citrate synthase"/>
    <property type="match status" value="1"/>
</dbReference>
<dbReference type="Gene3D" id="1.10.230.10">
    <property type="entry name" value="Cytochrome P450-Terp, domain 2"/>
    <property type="match status" value="1"/>
</dbReference>
<protein>
    <recommendedName>
        <fullName evidence="2">citrate synthase (unknown stereospecificity)</fullName>
        <ecNumber evidence="2">2.3.3.16</ecNumber>
    </recommendedName>
</protein>
<gene>
    <name evidence="3" type="ORF">FHW18_003673</name>
</gene>
<accession>A0A7Y9IWK5</accession>
<comment type="pathway">
    <text evidence="1">Carbohydrate metabolism; tricarboxylic acid cycle; isocitrate from oxaloacetate: step 1/2.</text>
</comment>
<dbReference type="AlphaFoldDB" id="A0A7Y9IWK5"/>
<evidence type="ECO:0000313" key="4">
    <source>
        <dbReference type="Proteomes" id="UP000542125"/>
    </source>
</evidence>
<name>A0A7Y9IWK5_9BURK</name>
<dbReference type="Proteomes" id="UP000542125">
    <property type="component" value="Unassembled WGS sequence"/>
</dbReference>
<organism evidence="3 4">
    <name type="scientific">Pigmentiphaga litoralis</name>
    <dbReference type="NCBI Taxonomy" id="516702"/>
    <lineage>
        <taxon>Bacteria</taxon>
        <taxon>Pseudomonadati</taxon>
        <taxon>Pseudomonadota</taxon>
        <taxon>Betaproteobacteria</taxon>
        <taxon>Burkholderiales</taxon>
        <taxon>Alcaligenaceae</taxon>
        <taxon>Pigmentiphaga</taxon>
    </lineage>
</organism>
<proteinExistence type="predicted"/>
<evidence type="ECO:0000256" key="2">
    <source>
        <dbReference type="ARBA" id="ARBA00012972"/>
    </source>
</evidence>
<keyword evidence="3" id="KW-0012">Acyltransferase</keyword>
<sequence length="305" mass="31332">MQSGRSPMRSAMGRSDATTITVQGLDLCSEVLGTLNLGDFAFLEITGKRPDAHQSIVFNAMLATLVEHGMTPMVMAARLTYLGAPESLQAAVAAGLCGIGSTFAGTAEGAARLLQAAYGTPGGLAGGRVGGEPVSPAPGAPADGVDAADQGVIPGNDAAASGNATHVLAARIVSEHRAARRPIPGLGHNLHKPVDPRTTRLFDLAREHGLHGRYVDLMIAISAEAERAANKPGQLPVNATGALGALCCELAIPWQLCRGLAVIGRSIGIVGHLAEELRNPIARTLWERTEAETSGVDEAPGGDQP</sequence>
<dbReference type="EMBL" id="JACBYR010000001">
    <property type="protein sequence ID" value="NYE84402.1"/>
    <property type="molecule type" value="Genomic_DNA"/>
</dbReference>
<keyword evidence="4" id="KW-1185">Reference proteome</keyword>
<comment type="caution">
    <text evidence="3">The sequence shown here is derived from an EMBL/GenBank/DDBJ whole genome shotgun (WGS) entry which is preliminary data.</text>
</comment>
<evidence type="ECO:0000313" key="3">
    <source>
        <dbReference type="EMBL" id="NYE84402.1"/>
    </source>
</evidence>
<evidence type="ECO:0000256" key="1">
    <source>
        <dbReference type="ARBA" id="ARBA00004751"/>
    </source>
</evidence>
<dbReference type="InterPro" id="IPR002020">
    <property type="entry name" value="Citrate_synthase"/>
</dbReference>
<dbReference type="Gene3D" id="1.10.580.10">
    <property type="entry name" value="Citrate Synthase, domain 1"/>
    <property type="match status" value="1"/>
</dbReference>
<dbReference type="InterPro" id="IPR036969">
    <property type="entry name" value="Citrate_synthase_sf"/>
</dbReference>
<dbReference type="InterPro" id="IPR016142">
    <property type="entry name" value="Citrate_synth-like_lrg_a-sub"/>
</dbReference>
<reference evidence="3 4" key="1">
    <citation type="submission" date="2020-07" db="EMBL/GenBank/DDBJ databases">
        <title>Genomic Encyclopedia of Type Strains, Phase IV (KMG-V): Genome sequencing to study the core and pangenomes of soil and plant-associated prokaryotes.</title>
        <authorList>
            <person name="Whitman W."/>
        </authorList>
    </citation>
    <scope>NUCLEOTIDE SEQUENCE [LARGE SCALE GENOMIC DNA]</scope>
    <source>
        <strain evidence="3 4">SAS40</strain>
    </source>
</reference>
<dbReference type="EC" id="2.3.3.16" evidence="2"/>
<keyword evidence="3" id="KW-0808">Transferase</keyword>